<feature type="transmembrane region" description="Helical" evidence="2">
    <location>
        <begin position="127"/>
        <end position="148"/>
    </location>
</feature>
<reference evidence="5" key="1">
    <citation type="journal article" date="2012" name="Mol. Plant Microbe Interact.">
        <title>A highly conserved effector in Fusarium oxysporum is required for full virulence on Arabidopsis.</title>
        <authorList>
            <person name="Thatcher L.F."/>
            <person name="Gardiner D.M."/>
            <person name="Kazan K."/>
            <person name="Manners J."/>
        </authorList>
    </citation>
    <scope>NUCLEOTIDE SEQUENCE [LARGE SCALE GENOMIC DNA]</scope>
    <source>
        <strain evidence="5">Fo5176</strain>
    </source>
</reference>
<evidence type="ECO:0000256" key="1">
    <source>
        <dbReference type="SAM" id="MobiDB-lite"/>
    </source>
</evidence>
<proteinExistence type="predicted"/>
<dbReference type="Pfam" id="PF00690">
    <property type="entry name" value="Cation_ATPase_N"/>
    <property type="match status" value="1"/>
</dbReference>
<feature type="domain" description="Cation-transporting P-type ATPase N-terminal" evidence="3">
    <location>
        <begin position="48"/>
        <end position="122"/>
    </location>
</feature>
<dbReference type="AlphaFoldDB" id="A0A0D2XYU8"/>
<dbReference type="SUPFAM" id="SSF81665">
    <property type="entry name" value="Calcium ATPase, transmembrane domain M"/>
    <property type="match status" value="1"/>
</dbReference>
<feature type="region of interest" description="Disordered" evidence="1">
    <location>
        <begin position="1"/>
        <end position="39"/>
    </location>
</feature>
<keyword evidence="2" id="KW-0812">Transmembrane</keyword>
<evidence type="ECO:0000256" key="2">
    <source>
        <dbReference type="SAM" id="Phobius"/>
    </source>
</evidence>
<evidence type="ECO:0000313" key="4">
    <source>
        <dbReference type="EnsemblFungi" id="FOXG_09170P0"/>
    </source>
</evidence>
<dbReference type="SMART" id="SM00831">
    <property type="entry name" value="Cation_ATPase_N"/>
    <property type="match status" value="1"/>
</dbReference>
<dbReference type="Gene3D" id="2.70.150.10">
    <property type="entry name" value="Calcium-transporting ATPase, cytoplasmic transduction domain A"/>
    <property type="match status" value="1"/>
</dbReference>
<dbReference type="EnsemblFungi" id="FOXG_09170T0">
    <property type="protein sequence ID" value="FOXG_09170P0"/>
    <property type="gene ID" value="FOXG_09170"/>
</dbReference>
<dbReference type="InterPro" id="IPR004014">
    <property type="entry name" value="ATPase_P-typ_cation-transptr_N"/>
</dbReference>
<dbReference type="InterPro" id="IPR023298">
    <property type="entry name" value="ATPase_P-typ_TM_dom_sf"/>
</dbReference>
<evidence type="ECO:0000313" key="5">
    <source>
        <dbReference type="Proteomes" id="UP000002489"/>
    </source>
</evidence>
<reference evidence="4" key="2">
    <citation type="submission" date="2025-08" db="UniProtKB">
        <authorList>
            <consortium name="EnsemblFungi"/>
        </authorList>
    </citation>
    <scope>IDENTIFICATION</scope>
    <source>
        <strain evidence="4">4287 / CBS 123668 / FGSC 9935 / NRRL 34936</strain>
    </source>
</reference>
<name>A0A0D2XYU8_FUSOF</name>
<organism evidence="4 5">
    <name type="scientific">Fusarium oxysporum (strain Fo5176)</name>
    <name type="common">Fusarium vascular wilt</name>
    <dbReference type="NCBI Taxonomy" id="660025"/>
    <lineage>
        <taxon>Eukaryota</taxon>
        <taxon>Fungi</taxon>
        <taxon>Dikarya</taxon>
        <taxon>Ascomycota</taxon>
        <taxon>Pezizomycotina</taxon>
        <taxon>Sordariomycetes</taxon>
        <taxon>Hypocreomycetidae</taxon>
        <taxon>Hypocreales</taxon>
        <taxon>Nectriaceae</taxon>
        <taxon>Fusarium</taxon>
        <taxon>Fusarium oxysporum species complex</taxon>
    </lineage>
</organism>
<sequence length="199" mass="21031">MGETESKSANGAIHATSTSDSSTVATGQDDQPPIAEPPDLLAIEKPILPHTLSAHRVARDLKSDVDDGLSSEEAAARLARDGPNSIKGAKGISLYEIFIQQIANALTVVLIAVTALSFAISDYIEGGVVAAVIVLNIVVGYVFAASLAQPICWSCRLLLLQLPTSLLHFATSSRSCSLFLLPYGEACDFAMRKARSPKH</sequence>
<protein>
    <recommendedName>
        <fullName evidence="3">Cation-transporting P-type ATPase N-terminal domain-containing protein</fullName>
    </recommendedName>
</protein>
<dbReference type="STRING" id="426428.A0A0D2XYU8"/>
<keyword evidence="2" id="KW-1133">Transmembrane helix</keyword>
<evidence type="ECO:0000259" key="3">
    <source>
        <dbReference type="SMART" id="SM00831"/>
    </source>
</evidence>
<feature type="transmembrane region" description="Helical" evidence="2">
    <location>
        <begin position="102"/>
        <end position="121"/>
    </location>
</feature>
<feature type="compositionally biased region" description="Low complexity" evidence="1">
    <location>
        <begin position="15"/>
        <end position="26"/>
    </location>
</feature>
<accession>A0A0D2XYU8</accession>
<keyword evidence="2" id="KW-0472">Membrane</keyword>
<dbReference type="Gene3D" id="1.20.1110.10">
    <property type="entry name" value="Calcium-transporting ATPase, transmembrane domain"/>
    <property type="match status" value="1"/>
</dbReference>
<dbReference type="Proteomes" id="UP000002489">
    <property type="component" value="Unassembled WGS sequence"/>
</dbReference>